<feature type="region of interest" description="Disordered" evidence="2">
    <location>
        <begin position="912"/>
        <end position="951"/>
    </location>
</feature>
<feature type="compositionally biased region" description="Acidic residues" evidence="2">
    <location>
        <begin position="295"/>
        <end position="316"/>
    </location>
</feature>
<keyword evidence="4" id="KW-1185">Reference proteome</keyword>
<name>A0A6A6IFS1_9PLEO</name>
<dbReference type="AlphaFoldDB" id="A0A6A6IFS1"/>
<dbReference type="Pfam" id="PF04388">
    <property type="entry name" value="Hamartin"/>
    <property type="match status" value="1"/>
</dbReference>
<feature type="coiled-coil region" evidence="1">
    <location>
        <begin position="691"/>
        <end position="805"/>
    </location>
</feature>
<evidence type="ECO:0000313" key="3">
    <source>
        <dbReference type="EMBL" id="KAF2248752.1"/>
    </source>
</evidence>
<feature type="compositionally biased region" description="Polar residues" evidence="2">
    <location>
        <begin position="970"/>
        <end position="996"/>
    </location>
</feature>
<gene>
    <name evidence="3" type="ORF">BU26DRAFT_305187</name>
</gene>
<dbReference type="Proteomes" id="UP000800094">
    <property type="component" value="Unassembled WGS sequence"/>
</dbReference>
<dbReference type="EMBL" id="ML987195">
    <property type="protein sequence ID" value="KAF2248752.1"/>
    <property type="molecule type" value="Genomic_DNA"/>
</dbReference>
<feature type="compositionally biased region" description="Basic and acidic residues" evidence="2">
    <location>
        <begin position="997"/>
        <end position="1012"/>
    </location>
</feature>
<feature type="region of interest" description="Disordered" evidence="2">
    <location>
        <begin position="292"/>
        <end position="318"/>
    </location>
</feature>
<evidence type="ECO:0000256" key="2">
    <source>
        <dbReference type="SAM" id="MobiDB-lite"/>
    </source>
</evidence>
<feature type="compositionally biased region" description="Basic and acidic residues" evidence="2">
    <location>
        <begin position="1024"/>
        <end position="1033"/>
    </location>
</feature>
<accession>A0A6A6IFS1</accession>
<sequence>MASGSMRETIKALTSTFSAPTVPYPLPDELRATVEGFLERYDDIEDHDSQRFHEDLLSLYMRHVAGSPEKQGPFLGALRLARPALKGESRLSEWWNLVIKPTIDTVGHKRHEVEDAEAFLQSILVYDAEEDTDGEHARLSGLFTRKILELYLARTKVPSSAEDVVSPEDDYVSHELESILVAFGRRKPKDLLLAVDDLFVQKQHRIQALYLLNAFVRLQTPHLHLVLETPLIQHLEKCLLIDTSSTAIGLALVALIMFLPHITAALTSDHHLPKLFLIYSRILCWDKFGGPEDSTGSDEAQEKDAEESSEEGDSEPAWDQLQQSMDYPDTSPPTLLHYFTFLYGLFPLNFMSFIRKPRKFLKSLNFPGADDFDLDQDLIHSRTEPYRRVHLLHPNMFTTTIEDEITENRWLKSDPADVVMDCMDLCVAVSTTLDDPGPPPATKLPDLPVPPIPDAPAEFALDDGTTANESAISWRNTQSTMFAQSTNDQPDMPESFEIPPKSKSVKSARSASPLLKCRDVMDSPTLPPAKESPRKQNFLGAPLAAPHRVAAHSSSLEDFAQAVGASGSPTHSEFQNQSMASLQREIMLLRNDLNFERYLKSQHLAHIGQLQRKHIKEATAEADTQNLINTNKSLKAKLAKMNEQYAQLKKETLTSRSQSKKWEGELSGKVRSYRDDQRVWQSEEENLRFELKKTQTDCEHLKKIVEKAEAEQLRAQQRTQALEFELEDYSNMRRELEAAQDKIISYEDQSKELNSLIQQRNELRNDLEIANMRLNSRELERERSIKAYERRIMELESRLQAVERTSGRPGQLPSSVQQMLDSAMAANNAKLEKMKKMYHHMQDHKTELEIKYHDLEGEHQALLGRLRSLEKRDYPEEKDAMSRNFSVRYSTAYDSKYLPPLSAEHAPPEAYDFYPEYQSPISTSSPSTPVSPPRPVRLESLPTQTRREPPNVGFGQDLSAAYDASLNAHFQAQSQKAPETVHSSNKSTFSVDTSSSKGEKKDKVVPKSEVRVFGRGGAQNIGKKVKDPKEPKKPGQSKTGGFRGLKGIM</sequence>
<feature type="region of interest" description="Disordered" evidence="2">
    <location>
        <begin position="484"/>
        <end position="511"/>
    </location>
</feature>
<proteinExistence type="predicted"/>
<feature type="region of interest" description="Disordered" evidence="2">
    <location>
        <begin position="970"/>
        <end position="1049"/>
    </location>
</feature>
<dbReference type="GO" id="GO:0033596">
    <property type="term" value="C:TSC1-TSC2 complex"/>
    <property type="evidence" value="ECO:0007669"/>
    <property type="project" value="TreeGrafter"/>
</dbReference>
<dbReference type="GO" id="GO:0032007">
    <property type="term" value="P:negative regulation of TOR signaling"/>
    <property type="evidence" value="ECO:0007669"/>
    <property type="project" value="TreeGrafter"/>
</dbReference>
<keyword evidence="1" id="KW-0175">Coiled coil</keyword>
<dbReference type="OrthoDB" id="6022054at2759"/>
<reference evidence="3" key="1">
    <citation type="journal article" date="2020" name="Stud. Mycol.">
        <title>101 Dothideomycetes genomes: a test case for predicting lifestyles and emergence of pathogens.</title>
        <authorList>
            <person name="Haridas S."/>
            <person name="Albert R."/>
            <person name="Binder M."/>
            <person name="Bloem J."/>
            <person name="Labutti K."/>
            <person name="Salamov A."/>
            <person name="Andreopoulos B."/>
            <person name="Baker S."/>
            <person name="Barry K."/>
            <person name="Bills G."/>
            <person name="Bluhm B."/>
            <person name="Cannon C."/>
            <person name="Castanera R."/>
            <person name="Culley D."/>
            <person name="Daum C."/>
            <person name="Ezra D."/>
            <person name="Gonzalez J."/>
            <person name="Henrissat B."/>
            <person name="Kuo A."/>
            <person name="Liang C."/>
            <person name="Lipzen A."/>
            <person name="Lutzoni F."/>
            <person name="Magnuson J."/>
            <person name="Mondo S."/>
            <person name="Nolan M."/>
            <person name="Ohm R."/>
            <person name="Pangilinan J."/>
            <person name="Park H.-J."/>
            <person name="Ramirez L."/>
            <person name="Alfaro M."/>
            <person name="Sun H."/>
            <person name="Tritt A."/>
            <person name="Yoshinaga Y."/>
            <person name="Zwiers L.-H."/>
            <person name="Turgeon B."/>
            <person name="Goodwin S."/>
            <person name="Spatafora J."/>
            <person name="Crous P."/>
            <person name="Grigoriev I."/>
        </authorList>
    </citation>
    <scope>NUCLEOTIDE SEQUENCE</scope>
    <source>
        <strain evidence="3">CBS 122368</strain>
    </source>
</reference>
<evidence type="ECO:0008006" key="5">
    <source>
        <dbReference type="Google" id="ProtNLM"/>
    </source>
</evidence>
<evidence type="ECO:0000313" key="4">
    <source>
        <dbReference type="Proteomes" id="UP000800094"/>
    </source>
</evidence>
<feature type="compositionally biased region" description="Low complexity" evidence="2">
    <location>
        <begin position="919"/>
        <end position="928"/>
    </location>
</feature>
<dbReference type="GeneID" id="54575170"/>
<dbReference type="GO" id="GO:0051726">
    <property type="term" value="P:regulation of cell cycle"/>
    <property type="evidence" value="ECO:0007669"/>
    <property type="project" value="TreeGrafter"/>
</dbReference>
<organism evidence="3 4">
    <name type="scientific">Trematosphaeria pertusa</name>
    <dbReference type="NCBI Taxonomy" id="390896"/>
    <lineage>
        <taxon>Eukaryota</taxon>
        <taxon>Fungi</taxon>
        <taxon>Dikarya</taxon>
        <taxon>Ascomycota</taxon>
        <taxon>Pezizomycotina</taxon>
        <taxon>Dothideomycetes</taxon>
        <taxon>Pleosporomycetidae</taxon>
        <taxon>Pleosporales</taxon>
        <taxon>Massarineae</taxon>
        <taxon>Trematosphaeriaceae</taxon>
        <taxon>Trematosphaeria</taxon>
    </lineage>
</organism>
<dbReference type="InterPro" id="IPR007483">
    <property type="entry name" value="Hamartin"/>
</dbReference>
<dbReference type="PANTHER" id="PTHR15154:SF2">
    <property type="entry name" value="HAMARTIN"/>
    <property type="match status" value="1"/>
</dbReference>
<feature type="compositionally biased region" description="Low complexity" evidence="2">
    <location>
        <begin position="499"/>
        <end position="511"/>
    </location>
</feature>
<feature type="coiled-coil region" evidence="1">
    <location>
        <begin position="624"/>
        <end position="651"/>
    </location>
</feature>
<evidence type="ECO:0000256" key="1">
    <source>
        <dbReference type="SAM" id="Coils"/>
    </source>
</evidence>
<dbReference type="RefSeq" id="XP_033683756.1">
    <property type="nucleotide sequence ID" value="XM_033821840.1"/>
</dbReference>
<dbReference type="PANTHER" id="PTHR15154">
    <property type="entry name" value="HAMARTIN"/>
    <property type="match status" value="1"/>
</dbReference>
<protein>
    <recommendedName>
        <fullName evidence="5">Hamartin</fullName>
    </recommendedName>
</protein>